<evidence type="ECO:0000256" key="3">
    <source>
        <dbReference type="ARBA" id="ARBA00022741"/>
    </source>
</evidence>
<dbReference type="NCBIfam" id="TIGR00488">
    <property type="entry name" value="bis(5'-nucleosyl)-tetraphosphatase (symmetrical) YqeK"/>
    <property type="match status" value="1"/>
</dbReference>
<comment type="caution">
    <text evidence="8">The sequence shown here is derived from an EMBL/GenBank/DDBJ whole genome shotgun (WGS) entry which is preliminary data.</text>
</comment>
<dbReference type="PANTHER" id="PTHR35795:SF1">
    <property type="entry name" value="BIS(5'-NUCLEOSYL)-TETRAPHOSPHATASE, SYMMETRICAL"/>
    <property type="match status" value="1"/>
</dbReference>
<dbReference type="Pfam" id="PF01966">
    <property type="entry name" value="HD"/>
    <property type="match status" value="1"/>
</dbReference>
<dbReference type="PANTHER" id="PTHR35795">
    <property type="entry name" value="SLR1885 PROTEIN"/>
    <property type="match status" value="1"/>
</dbReference>
<keyword evidence="2" id="KW-0479">Metal-binding</keyword>
<gene>
    <name evidence="8" type="primary">yqeK</name>
    <name evidence="8" type="ORF">RWE15_23680</name>
</gene>
<name>A0ABU5CBS6_9BACI</name>
<dbReference type="SUPFAM" id="SSF109604">
    <property type="entry name" value="HD-domain/PDEase-like"/>
    <property type="match status" value="1"/>
</dbReference>
<proteinExistence type="predicted"/>
<dbReference type="InterPro" id="IPR003607">
    <property type="entry name" value="HD/PDEase_dom"/>
</dbReference>
<feature type="domain" description="HD" evidence="7">
    <location>
        <begin position="18"/>
        <end position="133"/>
    </location>
</feature>
<accession>A0ABU5CBS6</accession>
<evidence type="ECO:0000256" key="6">
    <source>
        <dbReference type="ARBA" id="ARBA00049417"/>
    </source>
</evidence>
<dbReference type="EMBL" id="JAWDIP010000004">
    <property type="protein sequence ID" value="MDY0396743.1"/>
    <property type="molecule type" value="Genomic_DNA"/>
</dbReference>
<keyword evidence="5" id="KW-0408">Iron</keyword>
<comment type="catalytic activity">
    <reaction evidence="6">
        <text>P(1),P(4)-bis(5'-adenosyl) tetraphosphate + H2O = 2 ADP + 2 H(+)</text>
        <dbReference type="Rhea" id="RHEA:24252"/>
        <dbReference type="ChEBI" id="CHEBI:15377"/>
        <dbReference type="ChEBI" id="CHEBI:15378"/>
        <dbReference type="ChEBI" id="CHEBI:58141"/>
        <dbReference type="ChEBI" id="CHEBI:456216"/>
        <dbReference type="EC" id="3.6.1.41"/>
    </reaction>
</comment>
<reference evidence="8 9" key="1">
    <citation type="submission" date="2023-10" db="EMBL/GenBank/DDBJ databases">
        <title>Virgibacillus halophilus 5B73C genome.</title>
        <authorList>
            <person name="Miliotis G."/>
            <person name="Sengupta P."/>
            <person name="Hameed A."/>
            <person name="Chuvochina M."/>
            <person name="Mcdonagh F."/>
            <person name="Simpson A.C."/>
            <person name="Singh N.K."/>
            <person name="Rekha P.D."/>
            <person name="Raman K."/>
            <person name="Hugenholtz P."/>
            <person name="Venkateswaran K."/>
        </authorList>
    </citation>
    <scope>NUCLEOTIDE SEQUENCE [LARGE SCALE GENOMIC DNA]</scope>
    <source>
        <strain evidence="8 9">5B73C</strain>
    </source>
</reference>
<dbReference type="SMART" id="SM00471">
    <property type="entry name" value="HDc"/>
    <property type="match status" value="1"/>
</dbReference>
<evidence type="ECO:0000313" key="8">
    <source>
        <dbReference type="EMBL" id="MDY0396743.1"/>
    </source>
</evidence>
<dbReference type="GO" id="GO:0008803">
    <property type="term" value="F:bis(5'-nucleosyl)-tetraphosphatase (symmetrical) activity"/>
    <property type="evidence" value="ECO:0007669"/>
    <property type="project" value="UniProtKB-EC"/>
</dbReference>
<evidence type="ECO:0000259" key="7">
    <source>
        <dbReference type="PROSITE" id="PS51831"/>
    </source>
</evidence>
<dbReference type="PROSITE" id="PS51831">
    <property type="entry name" value="HD"/>
    <property type="match status" value="1"/>
</dbReference>
<dbReference type="Gene3D" id="1.10.3210.10">
    <property type="entry name" value="Hypothetical protein af1432"/>
    <property type="match status" value="1"/>
</dbReference>
<protein>
    <recommendedName>
        <fullName evidence="1">bis(5'-nucleosyl)-tetraphosphatase (symmetrical)</fullName>
        <ecNumber evidence="1">3.6.1.41</ecNumber>
    </recommendedName>
</protein>
<evidence type="ECO:0000256" key="2">
    <source>
        <dbReference type="ARBA" id="ARBA00022723"/>
    </source>
</evidence>
<dbReference type="InterPro" id="IPR005249">
    <property type="entry name" value="YqeK"/>
</dbReference>
<dbReference type="RefSeq" id="WP_390353819.1">
    <property type="nucleotide sequence ID" value="NZ_JBHUIZ010000003.1"/>
</dbReference>
<evidence type="ECO:0000256" key="4">
    <source>
        <dbReference type="ARBA" id="ARBA00022801"/>
    </source>
</evidence>
<organism evidence="8 9">
    <name type="scientific">Tigheibacillus halophilus</name>
    <dbReference type="NCBI Taxonomy" id="361280"/>
    <lineage>
        <taxon>Bacteria</taxon>
        <taxon>Bacillati</taxon>
        <taxon>Bacillota</taxon>
        <taxon>Bacilli</taxon>
        <taxon>Bacillales</taxon>
        <taxon>Bacillaceae</taxon>
        <taxon>Tigheibacillus</taxon>
    </lineage>
</organism>
<evidence type="ECO:0000256" key="1">
    <source>
        <dbReference type="ARBA" id="ARBA00012506"/>
    </source>
</evidence>
<evidence type="ECO:0000256" key="5">
    <source>
        <dbReference type="ARBA" id="ARBA00023004"/>
    </source>
</evidence>
<dbReference type="CDD" id="cd00077">
    <property type="entry name" value="HDc"/>
    <property type="match status" value="1"/>
</dbReference>
<dbReference type="Proteomes" id="UP001281447">
    <property type="component" value="Unassembled WGS sequence"/>
</dbReference>
<dbReference type="InterPro" id="IPR051094">
    <property type="entry name" value="Diverse_Catalytic_Enzymes"/>
</dbReference>
<sequence>MDLKEAKAAVKPYLTTKRYEHTLRVADTAAELSDRFHASKNKAQFAAVFHDYAKYRSVNEMKRWILQSPELPKDLLYYHPELWHGPVGSILVEREHGIKDREIQSAVRYHTTGKAHMSDLELIVFVADYIEPGRDFPGLDKIREMAEHDLVKTAWMVSSNTIAYLLKKGNPIYPDTFYAYNDLTKRINGGN</sequence>
<keyword evidence="9" id="KW-1185">Reference proteome</keyword>
<keyword evidence="4 8" id="KW-0378">Hydrolase</keyword>
<keyword evidence="3" id="KW-0547">Nucleotide-binding</keyword>
<evidence type="ECO:0000313" key="9">
    <source>
        <dbReference type="Proteomes" id="UP001281447"/>
    </source>
</evidence>
<dbReference type="InterPro" id="IPR006674">
    <property type="entry name" value="HD_domain"/>
</dbReference>
<dbReference type="EC" id="3.6.1.41" evidence="1"/>